<sequence length="78" mass="8723">MLTQLKSCDFSDDYASTIDQYDALIEEARKKLGTAATEEKRIAALRTLNYRLANTAQYYEGLMFQHGYSTTNAASEGS</sequence>
<reference evidence="1 2" key="1">
    <citation type="journal article" date="2015" name="Genome Announc.">
        <title>Expanding the biotechnology potential of lactobacilli through comparative genomics of 213 strains and associated genera.</title>
        <authorList>
            <person name="Sun Z."/>
            <person name="Harris H.M."/>
            <person name="McCann A."/>
            <person name="Guo C."/>
            <person name="Argimon S."/>
            <person name="Zhang W."/>
            <person name="Yang X."/>
            <person name="Jeffery I.B."/>
            <person name="Cooney J.C."/>
            <person name="Kagawa T.F."/>
            <person name="Liu W."/>
            <person name="Song Y."/>
            <person name="Salvetti E."/>
            <person name="Wrobel A."/>
            <person name="Rasinkangas P."/>
            <person name="Parkhill J."/>
            <person name="Rea M.C."/>
            <person name="O'Sullivan O."/>
            <person name="Ritari J."/>
            <person name="Douillard F.P."/>
            <person name="Paul Ross R."/>
            <person name="Yang R."/>
            <person name="Briner A.E."/>
            <person name="Felis G.E."/>
            <person name="de Vos W.M."/>
            <person name="Barrangou R."/>
            <person name="Klaenhammer T.R."/>
            <person name="Caufield P.W."/>
            <person name="Cui Y."/>
            <person name="Zhang H."/>
            <person name="O'Toole P.W."/>
        </authorList>
    </citation>
    <scope>NUCLEOTIDE SEQUENCE [LARGE SCALE GENOMIC DNA]</scope>
    <source>
        <strain evidence="1 2">DSM 15814</strain>
    </source>
</reference>
<accession>A0A0R1RB81</accession>
<evidence type="ECO:0000313" key="1">
    <source>
        <dbReference type="EMBL" id="KRL53980.1"/>
    </source>
</evidence>
<proteinExistence type="predicted"/>
<dbReference type="Proteomes" id="UP000051999">
    <property type="component" value="Unassembled WGS sequence"/>
</dbReference>
<dbReference type="PATRIC" id="fig|1114972.6.peg.681"/>
<evidence type="ECO:0000313" key="2">
    <source>
        <dbReference type="Proteomes" id="UP000051999"/>
    </source>
</evidence>
<keyword evidence="2" id="KW-1185">Reference proteome</keyword>
<name>A0A0R1RB81_9LACO</name>
<dbReference type="EMBL" id="AZFF01000012">
    <property type="protein sequence ID" value="KRL53980.1"/>
    <property type="molecule type" value="Genomic_DNA"/>
</dbReference>
<comment type="caution">
    <text evidence="1">The sequence shown here is derived from an EMBL/GenBank/DDBJ whole genome shotgun (WGS) entry which is preliminary data.</text>
</comment>
<gene>
    <name evidence="1" type="ORF">FD35_GL000682</name>
</gene>
<protein>
    <submittedName>
        <fullName evidence="1">Uncharacterized protein</fullName>
    </submittedName>
</protein>
<dbReference type="AlphaFoldDB" id="A0A0R1RB81"/>
<organism evidence="1 2">
    <name type="scientific">Furfurilactobacillus rossiae DSM 15814</name>
    <dbReference type="NCBI Taxonomy" id="1114972"/>
    <lineage>
        <taxon>Bacteria</taxon>
        <taxon>Bacillati</taxon>
        <taxon>Bacillota</taxon>
        <taxon>Bacilli</taxon>
        <taxon>Lactobacillales</taxon>
        <taxon>Lactobacillaceae</taxon>
        <taxon>Furfurilactobacillus</taxon>
    </lineage>
</organism>